<dbReference type="GO" id="GO:0008138">
    <property type="term" value="F:protein tyrosine/serine/threonine phosphatase activity"/>
    <property type="evidence" value="ECO:0007669"/>
    <property type="project" value="InterPro"/>
</dbReference>
<comment type="caution">
    <text evidence="11">The sequence shown here is derived from an EMBL/GenBank/DDBJ whole genome shotgun (WGS) entry which is preliminary data.</text>
</comment>
<dbReference type="InterPro" id="IPR000340">
    <property type="entry name" value="Dual-sp_phosphatase_cat-dom"/>
</dbReference>
<dbReference type="PROSITE" id="PS50054">
    <property type="entry name" value="TYR_PHOSPHATASE_DUAL"/>
    <property type="match status" value="1"/>
</dbReference>
<dbReference type="InterPro" id="IPR029021">
    <property type="entry name" value="Prot-tyrosine_phosphatase-like"/>
</dbReference>
<dbReference type="InterPro" id="IPR020422">
    <property type="entry name" value="TYR_PHOSPHATASE_DUAL_dom"/>
</dbReference>
<comment type="catalytic activity">
    <reaction evidence="9">
        <text>O-phospho-L-threonyl-[protein] + H2O = L-threonyl-[protein] + phosphate</text>
        <dbReference type="Rhea" id="RHEA:47004"/>
        <dbReference type="Rhea" id="RHEA-COMP:11060"/>
        <dbReference type="Rhea" id="RHEA-COMP:11605"/>
        <dbReference type="ChEBI" id="CHEBI:15377"/>
        <dbReference type="ChEBI" id="CHEBI:30013"/>
        <dbReference type="ChEBI" id="CHEBI:43474"/>
        <dbReference type="ChEBI" id="CHEBI:61977"/>
        <dbReference type="EC" id="3.1.3.16"/>
    </reaction>
</comment>
<dbReference type="Proteomes" id="UP000749559">
    <property type="component" value="Unassembled WGS sequence"/>
</dbReference>
<dbReference type="EMBL" id="CAIIXF020000004">
    <property type="protein sequence ID" value="CAH1781057.1"/>
    <property type="molecule type" value="Genomic_DNA"/>
</dbReference>
<evidence type="ECO:0000256" key="3">
    <source>
        <dbReference type="ARBA" id="ARBA00008601"/>
    </source>
</evidence>
<dbReference type="CDD" id="cd14498">
    <property type="entry name" value="DSP"/>
    <property type="match status" value="1"/>
</dbReference>
<keyword evidence="5" id="KW-0378">Hydrolase</keyword>
<dbReference type="GO" id="GO:0004725">
    <property type="term" value="F:protein tyrosine phosphatase activity"/>
    <property type="evidence" value="ECO:0007669"/>
    <property type="project" value="UniProtKB-EC"/>
</dbReference>
<sequence>MSEILQGLYIGDQRDAYDDDFLKTNKITHILTIEMTPITKDHACNYAYKFVYARDMDDQDLLGYFQECFDFIEEGLGIGGVLVHCFAGSSRSATIVLGYIMHKQGLSLREAVGLIKKHRKIRPNDGFISQLQLFELMDRKIDTQHEQYKQYRLENLALKMQRGSHGDTMDGCSLGDDPLLSGSANSKCFYKCRKCRRPLFKGSALLTHYEGKGQIAFLNWKTPQTINDTSFDDTDTSKVDTSNSDDTLSSAISKLDTSDVDMSVSQPDEKNNANIKNVIKDTSKIDTRVGDTCTATTPMPCTRSLFIEPIKWMENEISEIEGKIMCPKCSAKLGSFKWMGERCPCGTWVTPAFHINAGKVDRAVPRPKPVAR</sequence>
<dbReference type="PROSITE" id="PS00383">
    <property type="entry name" value="TYR_PHOSPHATASE_1"/>
    <property type="match status" value="1"/>
</dbReference>
<protein>
    <recommendedName>
        <fullName evidence="13">Protein-tyrosine-phosphatase</fullName>
    </recommendedName>
</protein>
<dbReference type="PANTHER" id="PTHR45848">
    <property type="entry name" value="DUAL SPECIFICITY PROTEIN PHOSPHATASE 12 FAMILY MEMBER"/>
    <property type="match status" value="1"/>
</dbReference>
<comment type="subcellular location">
    <subcellularLocation>
        <location evidence="2">Cytoplasm</location>
    </subcellularLocation>
    <subcellularLocation>
        <location evidence="1">Nucleus</location>
    </subcellularLocation>
</comment>
<comment type="catalytic activity">
    <reaction evidence="10">
        <text>O-phospho-L-tyrosyl-[protein] + H2O = L-tyrosyl-[protein] + phosphate</text>
        <dbReference type="Rhea" id="RHEA:10684"/>
        <dbReference type="Rhea" id="RHEA-COMP:10136"/>
        <dbReference type="Rhea" id="RHEA-COMP:20101"/>
        <dbReference type="ChEBI" id="CHEBI:15377"/>
        <dbReference type="ChEBI" id="CHEBI:43474"/>
        <dbReference type="ChEBI" id="CHEBI:46858"/>
        <dbReference type="ChEBI" id="CHEBI:61978"/>
        <dbReference type="EC" id="3.1.3.48"/>
    </reaction>
</comment>
<dbReference type="SUPFAM" id="SSF52799">
    <property type="entry name" value="(Phosphotyrosine protein) phosphatases II"/>
    <property type="match status" value="1"/>
</dbReference>
<dbReference type="PROSITE" id="PS50056">
    <property type="entry name" value="TYR_PHOSPHATASE_2"/>
    <property type="match status" value="1"/>
</dbReference>
<evidence type="ECO:0000256" key="4">
    <source>
        <dbReference type="ARBA" id="ARBA00022490"/>
    </source>
</evidence>
<evidence type="ECO:0000313" key="11">
    <source>
        <dbReference type="EMBL" id="CAH1781057.1"/>
    </source>
</evidence>
<accession>A0A8J1UBV7</accession>
<evidence type="ECO:0000256" key="8">
    <source>
        <dbReference type="ARBA" id="ARBA00047761"/>
    </source>
</evidence>
<keyword evidence="4" id="KW-0963">Cytoplasm</keyword>
<dbReference type="InterPro" id="IPR000387">
    <property type="entry name" value="Tyr_Pase_dom"/>
</dbReference>
<dbReference type="PIRSF" id="PIRSF000941">
    <property type="entry name" value="DUSP12"/>
    <property type="match status" value="1"/>
</dbReference>
<evidence type="ECO:0000256" key="5">
    <source>
        <dbReference type="ARBA" id="ARBA00022801"/>
    </source>
</evidence>
<dbReference type="InterPro" id="IPR016130">
    <property type="entry name" value="Tyr_Pase_AS"/>
</dbReference>
<gene>
    <name evidence="11" type="ORF">OFUS_LOCUS7679</name>
</gene>
<evidence type="ECO:0000256" key="10">
    <source>
        <dbReference type="ARBA" id="ARBA00051722"/>
    </source>
</evidence>
<organism evidence="11 12">
    <name type="scientific">Owenia fusiformis</name>
    <name type="common">Polychaete worm</name>
    <dbReference type="NCBI Taxonomy" id="6347"/>
    <lineage>
        <taxon>Eukaryota</taxon>
        <taxon>Metazoa</taxon>
        <taxon>Spiralia</taxon>
        <taxon>Lophotrochozoa</taxon>
        <taxon>Annelida</taxon>
        <taxon>Polychaeta</taxon>
        <taxon>Sedentaria</taxon>
        <taxon>Canalipalpata</taxon>
        <taxon>Sabellida</taxon>
        <taxon>Oweniida</taxon>
        <taxon>Oweniidae</taxon>
        <taxon>Owenia</taxon>
    </lineage>
</organism>
<dbReference type="OrthoDB" id="2017893at2759"/>
<dbReference type="GO" id="GO:0004722">
    <property type="term" value="F:protein serine/threonine phosphatase activity"/>
    <property type="evidence" value="ECO:0007669"/>
    <property type="project" value="UniProtKB-EC"/>
</dbReference>
<evidence type="ECO:0000256" key="9">
    <source>
        <dbReference type="ARBA" id="ARBA00048336"/>
    </source>
</evidence>
<evidence type="ECO:0000256" key="1">
    <source>
        <dbReference type="ARBA" id="ARBA00004123"/>
    </source>
</evidence>
<dbReference type="InterPro" id="IPR016278">
    <property type="entry name" value="DUSP12"/>
</dbReference>
<name>A0A8J1UBV7_OWEFU</name>
<dbReference type="Pfam" id="PF00782">
    <property type="entry name" value="DSPc"/>
    <property type="match status" value="1"/>
</dbReference>
<dbReference type="SMART" id="SM00195">
    <property type="entry name" value="DSPc"/>
    <property type="match status" value="1"/>
</dbReference>
<comment type="catalytic activity">
    <reaction evidence="8">
        <text>O-phospho-L-seryl-[protein] + H2O = L-seryl-[protein] + phosphate</text>
        <dbReference type="Rhea" id="RHEA:20629"/>
        <dbReference type="Rhea" id="RHEA-COMP:9863"/>
        <dbReference type="Rhea" id="RHEA-COMP:11604"/>
        <dbReference type="ChEBI" id="CHEBI:15377"/>
        <dbReference type="ChEBI" id="CHEBI:29999"/>
        <dbReference type="ChEBI" id="CHEBI:43474"/>
        <dbReference type="ChEBI" id="CHEBI:83421"/>
        <dbReference type="EC" id="3.1.3.16"/>
    </reaction>
</comment>
<proteinExistence type="inferred from homology"/>
<evidence type="ECO:0000256" key="6">
    <source>
        <dbReference type="ARBA" id="ARBA00022912"/>
    </source>
</evidence>
<evidence type="ECO:0000256" key="2">
    <source>
        <dbReference type="ARBA" id="ARBA00004496"/>
    </source>
</evidence>
<keyword evidence="7" id="KW-0539">Nucleus</keyword>
<dbReference type="FunFam" id="3.90.190.10:FF:000056">
    <property type="entry name" value="Dual specificity phosphatase 12"/>
    <property type="match status" value="1"/>
</dbReference>
<dbReference type="AlphaFoldDB" id="A0A8J1UBV7"/>
<comment type="similarity">
    <text evidence="3">Belongs to the protein-tyrosine phosphatase family. Non-receptor class dual specificity subfamily.</text>
</comment>
<reference evidence="11" key="1">
    <citation type="submission" date="2022-03" db="EMBL/GenBank/DDBJ databases">
        <authorList>
            <person name="Martin C."/>
        </authorList>
    </citation>
    <scope>NUCLEOTIDE SEQUENCE</scope>
</reference>
<keyword evidence="6" id="KW-0904">Protein phosphatase</keyword>
<evidence type="ECO:0008006" key="13">
    <source>
        <dbReference type="Google" id="ProtNLM"/>
    </source>
</evidence>
<dbReference type="GO" id="GO:0005634">
    <property type="term" value="C:nucleus"/>
    <property type="evidence" value="ECO:0007669"/>
    <property type="project" value="UniProtKB-SubCell"/>
</dbReference>
<dbReference type="Gene3D" id="3.90.190.10">
    <property type="entry name" value="Protein tyrosine phosphatase superfamily"/>
    <property type="match status" value="1"/>
</dbReference>
<evidence type="ECO:0000256" key="7">
    <source>
        <dbReference type="ARBA" id="ARBA00023242"/>
    </source>
</evidence>
<dbReference type="GO" id="GO:0005737">
    <property type="term" value="C:cytoplasm"/>
    <property type="evidence" value="ECO:0007669"/>
    <property type="project" value="UniProtKB-SubCell"/>
</dbReference>
<evidence type="ECO:0000313" key="12">
    <source>
        <dbReference type="Proteomes" id="UP000749559"/>
    </source>
</evidence>
<dbReference type="PANTHER" id="PTHR45848:SF4">
    <property type="entry name" value="DUAL SPECIFICITY PROTEIN PHOSPHATASE 12"/>
    <property type="match status" value="1"/>
</dbReference>
<keyword evidence="12" id="KW-1185">Reference proteome</keyword>